<proteinExistence type="predicted"/>
<organism evidence="1 2">
    <name type="scientific">Floridaenema fluviatile BLCC-F154</name>
    <dbReference type="NCBI Taxonomy" id="3153640"/>
    <lineage>
        <taxon>Bacteria</taxon>
        <taxon>Bacillati</taxon>
        <taxon>Cyanobacteriota</taxon>
        <taxon>Cyanophyceae</taxon>
        <taxon>Oscillatoriophycideae</taxon>
        <taxon>Aerosakkonematales</taxon>
        <taxon>Aerosakkonemataceae</taxon>
        <taxon>Floridanema</taxon>
        <taxon>Floridanema fluviatile</taxon>
    </lineage>
</organism>
<dbReference type="InterPro" id="IPR038461">
    <property type="entry name" value="Schlafen_AlbA_2_dom_sf"/>
</dbReference>
<dbReference type="Gene3D" id="3.30.950.30">
    <property type="entry name" value="Schlafen, AAA domain"/>
    <property type="match status" value="1"/>
</dbReference>
<dbReference type="EMBL" id="JBHFNS010000019">
    <property type="protein sequence ID" value="MFB2934554.1"/>
    <property type="molecule type" value="Genomic_DNA"/>
</dbReference>
<evidence type="ECO:0000313" key="1">
    <source>
        <dbReference type="EMBL" id="MFB2934554.1"/>
    </source>
</evidence>
<protein>
    <submittedName>
        <fullName evidence="1">Uncharacterized protein</fullName>
    </submittedName>
</protein>
<name>A0ABV4Y6W7_9CYAN</name>
<dbReference type="Proteomes" id="UP001576776">
    <property type="component" value="Unassembled WGS sequence"/>
</dbReference>
<keyword evidence="2" id="KW-1185">Reference proteome</keyword>
<comment type="caution">
    <text evidence="1">The sequence shown here is derived from an EMBL/GenBank/DDBJ whole genome shotgun (WGS) entry which is preliminary data.</text>
</comment>
<evidence type="ECO:0000313" key="2">
    <source>
        <dbReference type="Proteomes" id="UP001576776"/>
    </source>
</evidence>
<accession>A0ABV4Y6W7</accession>
<reference evidence="1 2" key="1">
    <citation type="submission" date="2024-09" db="EMBL/GenBank/DDBJ databases">
        <title>Floridaenema gen nov. (Aerosakkonemataceae, Aerosakkonematales ord. nov., Cyanobacteria) from benthic tropical and subtropical fresh waters, with the description of four new species.</title>
        <authorList>
            <person name="Moretto J.A."/>
            <person name="Berthold D.E."/>
            <person name="Lefler F.W."/>
            <person name="Huang I.-S."/>
            <person name="Laughinghouse H. IV."/>
        </authorList>
    </citation>
    <scope>NUCLEOTIDE SEQUENCE [LARGE SCALE GENOMIC DNA]</scope>
    <source>
        <strain evidence="1 2">BLCC-F154</strain>
    </source>
</reference>
<dbReference type="RefSeq" id="WP_413256081.1">
    <property type="nucleotide sequence ID" value="NZ_JBHFNS010000019.1"/>
</dbReference>
<gene>
    <name evidence="1" type="ORF">ACE1B6_04690</name>
</gene>
<sequence length="66" mass="7397">MTNPLKTQVLIKIDTITYKGHSVIRINIPPQKEISFVGEKAFIREDSSTVEAKGPKLLAVSQLFQK</sequence>